<dbReference type="PANTHER" id="PTHR22576:SF37">
    <property type="entry name" value="MUCOSA-ASSOCIATED LYMPHOID TISSUE LYMPHOMA TRANSLOCATION PROTEIN 1"/>
    <property type="match status" value="1"/>
</dbReference>
<dbReference type="Gene3D" id="3.40.50.1460">
    <property type="match status" value="1"/>
</dbReference>
<evidence type="ECO:0000313" key="4">
    <source>
        <dbReference type="EMBL" id="MCR8827341.1"/>
    </source>
</evidence>
<sequence>MGRLWVLIVTVSLLGAAAVQAQDRIALVIGNGQYAQVAPLDNATNDARLITQSIRDAGFTVTLLEDAAQTDMRRAIADFGQALRDGGPETVGLFYYAGHGVQSFGANYLLPVDAGLTDAADLDLVAMDASAVLRQMASARNRTNIVILDACRNNPFENIRDLDDNGLAEMKAPTGTYLAYATAPGAVALDGTGQNSPFTAALAEAIQTEGAPIERVFKDVRVQVIAQTGGAQTPWDTSSLTREFVFHPTRQLSAEEVAERQLWDSVAKSRDPVQIMLFMRSYPDGLFQEEARAMLADVLALELEGAKDTEPVAAAPVPKVETPPAETEVQMLERARVSGLKADYQAYLDAYPDGTFKELVRIEIAGLEAKETEALVAVVEAPTQAEPVQPLPEPFFFSLPLRDGPPEIVGKTILEITELSPLYPPIEGLPDAAWKNMPCSTCHQWTRDALCTQATTYLKDSGARALSKEHPFGGGLKRNLRLWAQNDCQ</sequence>
<feature type="domain" description="Caspase family p20" evidence="3">
    <location>
        <begin position="22"/>
        <end position="155"/>
    </location>
</feature>
<reference evidence="4" key="1">
    <citation type="submission" date="2022-07" db="EMBL/GenBank/DDBJ databases">
        <title>Pseudosulfitobacter sp. strain AP-MA-4, whole genome sequence.</title>
        <authorList>
            <person name="Jiang Y."/>
        </authorList>
    </citation>
    <scope>NUCLEOTIDE SEQUENCE</scope>
    <source>
        <strain evidence="4">AP-MA-4</strain>
    </source>
</reference>
<name>A0ABT1Z2H6_9RHOB</name>
<comment type="caution">
    <text evidence="4">The sequence shown here is derived from an EMBL/GenBank/DDBJ whole genome shotgun (WGS) entry which is preliminary data.</text>
</comment>
<feature type="signal peptide" evidence="2">
    <location>
        <begin position="1"/>
        <end position="21"/>
    </location>
</feature>
<dbReference type="Proteomes" id="UP001165396">
    <property type="component" value="Unassembled WGS sequence"/>
</dbReference>
<evidence type="ECO:0000313" key="5">
    <source>
        <dbReference type="Proteomes" id="UP001165396"/>
    </source>
</evidence>
<keyword evidence="2" id="KW-0732">Signal</keyword>
<evidence type="ECO:0000259" key="3">
    <source>
        <dbReference type="PROSITE" id="PS50208"/>
    </source>
</evidence>
<dbReference type="Pfam" id="PF00656">
    <property type="entry name" value="Peptidase_C14"/>
    <property type="match status" value="1"/>
</dbReference>
<protein>
    <submittedName>
        <fullName evidence="4">Caspase family protein</fullName>
    </submittedName>
</protein>
<dbReference type="RefSeq" id="WP_258295112.1">
    <property type="nucleotide sequence ID" value="NZ_JANKJG010000009.1"/>
</dbReference>
<dbReference type="EMBL" id="JANKJG010000009">
    <property type="protein sequence ID" value="MCR8827341.1"/>
    <property type="molecule type" value="Genomic_DNA"/>
</dbReference>
<evidence type="ECO:0000256" key="2">
    <source>
        <dbReference type="SAM" id="SignalP"/>
    </source>
</evidence>
<comment type="similarity">
    <text evidence="1">Belongs to the peptidase C14A family.</text>
</comment>
<dbReference type="SUPFAM" id="SSF52129">
    <property type="entry name" value="Caspase-like"/>
    <property type="match status" value="1"/>
</dbReference>
<dbReference type="PROSITE" id="PS50208">
    <property type="entry name" value="CASPASE_P20"/>
    <property type="match status" value="1"/>
</dbReference>
<gene>
    <name evidence="4" type="ORF">NTA49_12420</name>
</gene>
<feature type="chain" id="PRO_5046468923" evidence="2">
    <location>
        <begin position="22"/>
        <end position="489"/>
    </location>
</feature>
<dbReference type="InterPro" id="IPR011600">
    <property type="entry name" value="Pept_C14_caspase"/>
</dbReference>
<dbReference type="InterPro" id="IPR001309">
    <property type="entry name" value="Pept_C14_p20"/>
</dbReference>
<proteinExistence type="inferred from homology"/>
<organism evidence="4 5">
    <name type="scientific">Pseudosulfitobacter koreensis</name>
    <dbReference type="NCBI Taxonomy" id="2968472"/>
    <lineage>
        <taxon>Bacteria</taxon>
        <taxon>Pseudomonadati</taxon>
        <taxon>Pseudomonadota</taxon>
        <taxon>Alphaproteobacteria</taxon>
        <taxon>Rhodobacterales</taxon>
        <taxon>Roseobacteraceae</taxon>
        <taxon>Pseudosulfitobacter</taxon>
    </lineage>
</organism>
<dbReference type="PANTHER" id="PTHR22576">
    <property type="entry name" value="MUCOSA ASSOCIATED LYMPHOID TISSUE LYMPHOMA TRANSLOCATION PROTEIN 1/PARACASPASE"/>
    <property type="match status" value="1"/>
</dbReference>
<dbReference type="InterPro" id="IPR052039">
    <property type="entry name" value="Caspase-related_regulators"/>
</dbReference>
<dbReference type="InterPro" id="IPR015917">
    <property type="entry name" value="Pept_C14A"/>
</dbReference>
<accession>A0ABT1Z2H6</accession>
<keyword evidence="5" id="KW-1185">Reference proteome</keyword>
<dbReference type="InterPro" id="IPR029030">
    <property type="entry name" value="Caspase-like_dom_sf"/>
</dbReference>
<evidence type="ECO:0000256" key="1">
    <source>
        <dbReference type="ARBA" id="ARBA00010134"/>
    </source>
</evidence>
<dbReference type="PRINTS" id="PR00376">
    <property type="entry name" value="IL1BCENZYME"/>
</dbReference>